<evidence type="ECO:0000256" key="1">
    <source>
        <dbReference type="ARBA" id="ARBA00007189"/>
    </source>
</evidence>
<proteinExistence type="inferred from homology"/>
<evidence type="ECO:0008006" key="5">
    <source>
        <dbReference type="Google" id="ProtNLM"/>
    </source>
</evidence>
<sequence>MSPMSVQVMRRRIDEIPGKWHCSIVGTCLPLADLRKIALKARLDLPQSADDYHIHGAVVHTCGSSRVLSRLLTKALDKRFPAQIARFARAQTEAELAELWAAHVKAGDVPGAYWALMSHPADCTHLRQHAYGEVHMLSHLSGASQRVDMRRQADLERQLAERTAEVEALTAERTRWRATEATLRHDLAGLDLHRRRSEELEQRLADLESGAAMAEARQALRDEKAAGDRLRLRVERLTEQLDRLRLEIAELTEQNARLVTRAADLELTLCETAGCPTPANDPGPLDLDRRRILYVGGMSRTVAHLKAIVDRHNGEFLHHDGGLEDGSERLDGVLSQADAVLCPVTCISHDAVDRIKRSCRRSCKAFMPLPSHSVSTFVRALRVVGRAQPPLPQYEVLAAE</sequence>
<name>A0A286G6P4_9PROT</name>
<dbReference type="Proteomes" id="UP000219621">
    <property type="component" value="Unassembled WGS sequence"/>
</dbReference>
<evidence type="ECO:0000313" key="4">
    <source>
        <dbReference type="Proteomes" id="UP000219621"/>
    </source>
</evidence>
<protein>
    <recommendedName>
        <fullName evidence="5">DUF2325 domain-containing protein</fullName>
    </recommendedName>
</protein>
<dbReference type="EMBL" id="OCNJ01000001">
    <property type="protein sequence ID" value="SOD91221.1"/>
    <property type="molecule type" value="Genomic_DNA"/>
</dbReference>
<gene>
    <name evidence="3" type="ORF">SAMN05421508_101863</name>
</gene>
<comment type="similarity">
    <text evidence="1">Belongs to the UPF0751 family.</text>
</comment>
<keyword evidence="2" id="KW-0175">Coiled coil</keyword>
<organism evidence="3 4">
    <name type="scientific">Caenispirillum bisanense</name>
    <dbReference type="NCBI Taxonomy" id="414052"/>
    <lineage>
        <taxon>Bacteria</taxon>
        <taxon>Pseudomonadati</taxon>
        <taxon>Pseudomonadota</taxon>
        <taxon>Alphaproteobacteria</taxon>
        <taxon>Rhodospirillales</taxon>
        <taxon>Novispirillaceae</taxon>
        <taxon>Caenispirillum</taxon>
    </lineage>
</organism>
<accession>A0A286G6P4</accession>
<evidence type="ECO:0000256" key="2">
    <source>
        <dbReference type="SAM" id="Coils"/>
    </source>
</evidence>
<dbReference type="AlphaFoldDB" id="A0A286G6P4"/>
<reference evidence="4" key="1">
    <citation type="submission" date="2017-09" db="EMBL/GenBank/DDBJ databases">
        <authorList>
            <person name="Varghese N."/>
            <person name="Submissions S."/>
        </authorList>
    </citation>
    <scope>NUCLEOTIDE SEQUENCE [LARGE SCALE GENOMIC DNA]</scope>
    <source>
        <strain evidence="4">USBA 140</strain>
    </source>
</reference>
<dbReference type="Pfam" id="PF10087">
    <property type="entry name" value="DUF2325"/>
    <property type="match status" value="1"/>
</dbReference>
<dbReference type="InterPro" id="IPR016772">
    <property type="entry name" value="UCP020408"/>
</dbReference>
<keyword evidence="4" id="KW-1185">Reference proteome</keyword>
<feature type="coiled-coil region" evidence="2">
    <location>
        <begin position="152"/>
        <end position="268"/>
    </location>
</feature>
<evidence type="ECO:0000313" key="3">
    <source>
        <dbReference type="EMBL" id="SOD91221.1"/>
    </source>
</evidence>